<dbReference type="GO" id="GO:0016491">
    <property type="term" value="F:oxidoreductase activity"/>
    <property type="evidence" value="ECO:0007669"/>
    <property type="project" value="UniProtKB-KW"/>
</dbReference>
<dbReference type="InterPro" id="IPR013154">
    <property type="entry name" value="ADH-like_N"/>
</dbReference>
<dbReference type="PROSITE" id="PS01162">
    <property type="entry name" value="QOR_ZETA_CRYSTAL"/>
    <property type="match status" value="1"/>
</dbReference>
<gene>
    <name evidence="2" type="ORF">ACFFR3_34385</name>
</gene>
<dbReference type="PANTHER" id="PTHR44013">
    <property type="entry name" value="ZINC-TYPE ALCOHOL DEHYDROGENASE-LIKE PROTEIN C16A3.02C"/>
    <property type="match status" value="1"/>
</dbReference>
<dbReference type="Pfam" id="PF13602">
    <property type="entry name" value="ADH_zinc_N_2"/>
    <property type="match status" value="1"/>
</dbReference>
<dbReference type="Pfam" id="PF08240">
    <property type="entry name" value="ADH_N"/>
    <property type="match status" value="1"/>
</dbReference>
<dbReference type="EMBL" id="JBHMCF010000038">
    <property type="protein sequence ID" value="MFB9474612.1"/>
    <property type="molecule type" value="Genomic_DNA"/>
</dbReference>
<proteinExistence type="predicted"/>
<dbReference type="Proteomes" id="UP001589568">
    <property type="component" value="Unassembled WGS sequence"/>
</dbReference>
<dbReference type="InterPro" id="IPR020843">
    <property type="entry name" value="ER"/>
</dbReference>
<name>A0ABV5NWF8_9ACTN</name>
<accession>A0ABV5NWF8</accession>
<dbReference type="RefSeq" id="WP_345392772.1">
    <property type="nucleotide sequence ID" value="NZ_BAAAXS010000001.1"/>
</dbReference>
<keyword evidence="3" id="KW-1185">Reference proteome</keyword>
<organism evidence="2 3">
    <name type="scientific">Nonomuraea salmonea</name>
    <dbReference type="NCBI Taxonomy" id="46181"/>
    <lineage>
        <taxon>Bacteria</taxon>
        <taxon>Bacillati</taxon>
        <taxon>Actinomycetota</taxon>
        <taxon>Actinomycetes</taxon>
        <taxon>Streptosporangiales</taxon>
        <taxon>Streptosporangiaceae</taxon>
        <taxon>Nonomuraea</taxon>
    </lineage>
</organism>
<dbReference type="PANTHER" id="PTHR44013:SF1">
    <property type="entry name" value="ZINC-TYPE ALCOHOL DEHYDROGENASE-LIKE PROTEIN C16A3.02C"/>
    <property type="match status" value="1"/>
</dbReference>
<dbReference type="CDD" id="cd05289">
    <property type="entry name" value="MDR_like_2"/>
    <property type="match status" value="1"/>
</dbReference>
<sequence>MKALQYTAYGVRPVVTEVPRPEPGPGEVLVAIAGAALNPLDVKIGHGLVKDFFPVTFPSVVGTDLAGTVVRLGPGVTGPRVGDAVLARTDPTAGGAVAEYAAVPVTHLTAAPPALPLGLAAGLATAAATAWQAVHEVAGLRPGQRVLIHGGAGGVGGFALQLARKAGAHVLTTTSPAGASLAGKLGAHEVIDYTATDFRERASRVDVVIDPIGGDVETASLDVLVPGGLLLALNVPPDADRAAAHGLRAAFVHHETDAARLAKVAAAGLEVVVDRVVPLTDAAAAYDHVAAGHAKGKVVVQRLPAS</sequence>
<dbReference type="InterPro" id="IPR002364">
    <property type="entry name" value="Quin_OxRdtase/zeta-crystal_CS"/>
</dbReference>
<dbReference type="Gene3D" id="3.90.180.10">
    <property type="entry name" value="Medium-chain alcohol dehydrogenases, catalytic domain"/>
    <property type="match status" value="1"/>
</dbReference>
<dbReference type="InterPro" id="IPR011032">
    <property type="entry name" value="GroES-like_sf"/>
</dbReference>
<evidence type="ECO:0000259" key="1">
    <source>
        <dbReference type="SMART" id="SM00829"/>
    </source>
</evidence>
<comment type="caution">
    <text evidence="2">The sequence shown here is derived from an EMBL/GenBank/DDBJ whole genome shotgun (WGS) entry which is preliminary data.</text>
</comment>
<evidence type="ECO:0000313" key="2">
    <source>
        <dbReference type="EMBL" id="MFB9474612.1"/>
    </source>
</evidence>
<dbReference type="Gene3D" id="3.40.50.720">
    <property type="entry name" value="NAD(P)-binding Rossmann-like Domain"/>
    <property type="match status" value="1"/>
</dbReference>
<dbReference type="SUPFAM" id="SSF51735">
    <property type="entry name" value="NAD(P)-binding Rossmann-fold domains"/>
    <property type="match status" value="1"/>
</dbReference>
<dbReference type="SMART" id="SM00829">
    <property type="entry name" value="PKS_ER"/>
    <property type="match status" value="1"/>
</dbReference>
<dbReference type="EC" id="1.-.-.-" evidence="2"/>
<keyword evidence="2" id="KW-0560">Oxidoreductase</keyword>
<dbReference type="SUPFAM" id="SSF50129">
    <property type="entry name" value="GroES-like"/>
    <property type="match status" value="1"/>
</dbReference>
<feature type="domain" description="Enoyl reductase (ER)" evidence="1">
    <location>
        <begin position="10"/>
        <end position="300"/>
    </location>
</feature>
<dbReference type="InterPro" id="IPR036291">
    <property type="entry name" value="NAD(P)-bd_dom_sf"/>
</dbReference>
<evidence type="ECO:0000313" key="3">
    <source>
        <dbReference type="Proteomes" id="UP001589568"/>
    </source>
</evidence>
<protein>
    <submittedName>
        <fullName evidence="2">NADP-dependent oxidoreductase</fullName>
        <ecNumber evidence="2">1.-.-.-</ecNumber>
    </submittedName>
</protein>
<reference evidence="2 3" key="1">
    <citation type="submission" date="2024-09" db="EMBL/GenBank/DDBJ databases">
        <authorList>
            <person name="Sun Q."/>
            <person name="Mori K."/>
        </authorList>
    </citation>
    <scope>NUCLEOTIDE SEQUENCE [LARGE SCALE GENOMIC DNA]</scope>
    <source>
        <strain evidence="2 3">JCM 3324</strain>
    </source>
</reference>
<dbReference type="InterPro" id="IPR052733">
    <property type="entry name" value="Chloroplast_QOR"/>
</dbReference>